<reference evidence="4" key="1">
    <citation type="journal article" date="2019" name="Int. J. Syst. Evol. Microbiol.">
        <title>The Global Catalogue of Microorganisms (GCM) 10K type strain sequencing project: providing services to taxonomists for standard genome sequencing and annotation.</title>
        <authorList>
            <consortium name="The Broad Institute Genomics Platform"/>
            <consortium name="The Broad Institute Genome Sequencing Center for Infectious Disease"/>
            <person name="Wu L."/>
            <person name="Ma J."/>
        </authorList>
    </citation>
    <scope>NUCLEOTIDE SEQUENCE [LARGE SCALE GENOMIC DNA]</scope>
    <source>
        <strain evidence="4">KCTC 42424</strain>
    </source>
</reference>
<dbReference type="EMBL" id="JBHRYB010000013">
    <property type="protein sequence ID" value="MFC3681058.1"/>
    <property type="molecule type" value="Genomic_DNA"/>
</dbReference>
<organism evidence="3 4">
    <name type="scientific">Bacterioplanoides pacificum</name>
    <dbReference type="NCBI Taxonomy" id="1171596"/>
    <lineage>
        <taxon>Bacteria</taxon>
        <taxon>Pseudomonadati</taxon>
        <taxon>Pseudomonadota</taxon>
        <taxon>Gammaproteobacteria</taxon>
        <taxon>Oceanospirillales</taxon>
        <taxon>Oceanospirillaceae</taxon>
        <taxon>Bacterioplanoides</taxon>
    </lineage>
</organism>
<feature type="compositionally biased region" description="Basic and acidic residues" evidence="1">
    <location>
        <begin position="32"/>
        <end position="46"/>
    </location>
</feature>
<feature type="signal peptide" evidence="2">
    <location>
        <begin position="1"/>
        <end position="18"/>
    </location>
</feature>
<evidence type="ECO:0000256" key="2">
    <source>
        <dbReference type="SAM" id="SignalP"/>
    </source>
</evidence>
<evidence type="ECO:0000313" key="3">
    <source>
        <dbReference type="EMBL" id="MFC3681058.1"/>
    </source>
</evidence>
<keyword evidence="2" id="KW-0732">Signal</keyword>
<evidence type="ECO:0000313" key="4">
    <source>
        <dbReference type="Proteomes" id="UP001595722"/>
    </source>
</evidence>
<gene>
    <name evidence="3" type="ORF">ACFOMG_13205</name>
</gene>
<feature type="region of interest" description="Disordered" evidence="1">
    <location>
        <begin position="21"/>
        <end position="46"/>
    </location>
</feature>
<accession>A0ABV7VYF1</accession>
<dbReference type="RefSeq" id="WP_376867227.1">
    <property type="nucleotide sequence ID" value="NZ_JBHRYB010000013.1"/>
</dbReference>
<sequence length="137" mass="15328">MKRLTLFALILLSPVVAADVPATTPSDAGENDAEKNHAEHSGHNTHSDQLLLLLNHKIALQQLQQNYPAEVTQQHANLARQKRHLDQALPVLQSYSAITANHYPNNSLFQQSLINRAALVRDYADLVSTFYRQLLGR</sequence>
<proteinExistence type="predicted"/>
<comment type="caution">
    <text evidence="3">The sequence shown here is derived from an EMBL/GenBank/DDBJ whole genome shotgun (WGS) entry which is preliminary data.</text>
</comment>
<name>A0ABV7VYF1_9GAMM</name>
<feature type="chain" id="PRO_5045062042" evidence="2">
    <location>
        <begin position="19"/>
        <end position="137"/>
    </location>
</feature>
<dbReference type="Proteomes" id="UP001595722">
    <property type="component" value="Unassembled WGS sequence"/>
</dbReference>
<keyword evidence="4" id="KW-1185">Reference proteome</keyword>
<protein>
    <submittedName>
        <fullName evidence="3">Uncharacterized protein</fullName>
    </submittedName>
</protein>
<evidence type="ECO:0000256" key="1">
    <source>
        <dbReference type="SAM" id="MobiDB-lite"/>
    </source>
</evidence>